<name>A0A9W6GAI3_9ACTN</name>
<accession>A0A9W6GAI3</accession>
<dbReference type="EMBL" id="BSDT01000001">
    <property type="protein sequence ID" value="GLI43262.1"/>
    <property type="molecule type" value="Genomic_DNA"/>
</dbReference>
<comment type="caution">
    <text evidence="1">The sequence shown here is derived from an EMBL/GenBank/DDBJ whole genome shotgun (WGS) entry which is preliminary data.</text>
</comment>
<protein>
    <recommendedName>
        <fullName evidence="3">DUF2017 domain-containing protein</fullName>
    </recommendedName>
</protein>
<evidence type="ECO:0000313" key="2">
    <source>
        <dbReference type="Proteomes" id="UP001144313"/>
    </source>
</evidence>
<dbReference type="Proteomes" id="UP001144313">
    <property type="component" value="Unassembled WGS sequence"/>
</dbReference>
<evidence type="ECO:0008006" key="3">
    <source>
        <dbReference type="Google" id="ProtNLM"/>
    </source>
</evidence>
<keyword evidence="2" id="KW-1185">Reference proteome</keyword>
<dbReference type="Pfam" id="PF09438">
    <property type="entry name" value="DUF2017"/>
    <property type="match status" value="1"/>
</dbReference>
<proteinExistence type="predicted"/>
<dbReference type="AlphaFoldDB" id="A0A9W6GAI3"/>
<dbReference type="InterPro" id="IPR018561">
    <property type="entry name" value="AosR"/>
</dbReference>
<evidence type="ECO:0000313" key="1">
    <source>
        <dbReference type="EMBL" id="GLI43262.1"/>
    </source>
</evidence>
<sequence>MVRALEELFPDDPENLLNPGTRSAAVHLDPDDCRQWLGALNDLRLVMASWLDITDDEDFDELMDLDQDDPRALLVATYGWLTTMQDTLVEAMMRSL</sequence>
<organism evidence="1 2">
    <name type="scientific">Glycomyces algeriensis</name>
    <dbReference type="NCBI Taxonomy" id="256037"/>
    <lineage>
        <taxon>Bacteria</taxon>
        <taxon>Bacillati</taxon>
        <taxon>Actinomycetota</taxon>
        <taxon>Actinomycetes</taxon>
        <taxon>Glycomycetales</taxon>
        <taxon>Glycomycetaceae</taxon>
        <taxon>Glycomyces</taxon>
    </lineage>
</organism>
<gene>
    <name evidence="1" type="ORF">GALLR39Z86_31120</name>
</gene>
<reference evidence="1" key="1">
    <citation type="submission" date="2022-12" db="EMBL/GenBank/DDBJ databases">
        <title>Reference genome sequencing for broad-spectrum identification of bacterial and archaeal isolates by mass spectrometry.</title>
        <authorList>
            <person name="Sekiguchi Y."/>
            <person name="Tourlousse D.M."/>
        </authorList>
    </citation>
    <scope>NUCLEOTIDE SEQUENCE</scope>
    <source>
        <strain evidence="1">LLR39Z86</strain>
    </source>
</reference>